<accession>A0ACB6ZTX9</accession>
<evidence type="ECO:0000313" key="2">
    <source>
        <dbReference type="Proteomes" id="UP000886501"/>
    </source>
</evidence>
<keyword evidence="2" id="KW-1185">Reference proteome</keyword>
<gene>
    <name evidence="1" type="ORF">BDM02DRAFT_3087863</name>
</gene>
<organism evidence="1 2">
    <name type="scientific">Thelephora ganbajun</name>
    <name type="common">Ganba fungus</name>
    <dbReference type="NCBI Taxonomy" id="370292"/>
    <lineage>
        <taxon>Eukaryota</taxon>
        <taxon>Fungi</taxon>
        <taxon>Dikarya</taxon>
        <taxon>Basidiomycota</taxon>
        <taxon>Agaricomycotina</taxon>
        <taxon>Agaricomycetes</taxon>
        <taxon>Thelephorales</taxon>
        <taxon>Thelephoraceae</taxon>
        <taxon>Thelephora</taxon>
    </lineage>
</organism>
<evidence type="ECO:0000313" key="1">
    <source>
        <dbReference type="EMBL" id="KAF9653044.1"/>
    </source>
</evidence>
<dbReference type="Proteomes" id="UP000886501">
    <property type="component" value="Unassembled WGS sequence"/>
</dbReference>
<reference evidence="1" key="1">
    <citation type="submission" date="2019-10" db="EMBL/GenBank/DDBJ databases">
        <authorList>
            <consortium name="DOE Joint Genome Institute"/>
            <person name="Kuo A."/>
            <person name="Miyauchi S."/>
            <person name="Kiss E."/>
            <person name="Drula E."/>
            <person name="Kohler A."/>
            <person name="Sanchez-Garcia M."/>
            <person name="Andreopoulos B."/>
            <person name="Barry K.W."/>
            <person name="Bonito G."/>
            <person name="Buee M."/>
            <person name="Carver A."/>
            <person name="Chen C."/>
            <person name="Cichocki N."/>
            <person name="Clum A."/>
            <person name="Culley D."/>
            <person name="Crous P.W."/>
            <person name="Fauchery L."/>
            <person name="Girlanda M."/>
            <person name="Hayes R."/>
            <person name="Keri Z."/>
            <person name="Labutti K."/>
            <person name="Lipzen A."/>
            <person name="Lombard V."/>
            <person name="Magnuson J."/>
            <person name="Maillard F."/>
            <person name="Morin E."/>
            <person name="Murat C."/>
            <person name="Nolan M."/>
            <person name="Ohm R."/>
            <person name="Pangilinan J."/>
            <person name="Pereira M."/>
            <person name="Perotto S."/>
            <person name="Peter M."/>
            <person name="Riley R."/>
            <person name="Sitrit Y."/>
            <person name="Stielow B."/>
            <person name="Szollosi G."/>
            <person name="Zifcakova L."/>
            <person name="Stursova M."/>
            <person name="Spatafora J.W."/>
            <person name="Tedersoo L."/>
            <person name="Vaario L.-M."/>
            <person name="Yamada A."/>
            <person name="Yan M."/>
            <person name="Wang P."/>
            <person name="Xu J."/>
            <person name="Bruns T."/>
            <person name="Baldrian P."/>
            <person name="Vilgalys R."/>
            <person name="Henrissat B."/>
            <person name="Grigoriev I.V."/>
            <person name="Hibbett D."/>
            <person name="Nagy L.G."/>
            <person name="Martin F.M."/>
        </authorList>
    </citation>
    <scope>NUCLEOTIDE SEQUENCE</scope>
    <source>
        <strain evidence="1">P2</strain>
    </source>
</reference>
<proteinExistence type="predicted"/>
<reference evidence="1" key="2">
    <citation type="journal article" date="2020" name="Nat. Commun.">
        <title>Large-scale genome sequencing of mycorrhizal fungi provides insights into the early evolution of symbiotic traits.</title>
        <authorList>
            <person name="Miyauchi S."/>
            <person name="Kiss E."/>
            <person name="Kuo A."/>
            <person name="Drula E."/>
            <person name="Kohler A."/>
            <person name="Sanchez-Garcia M."/>
            <person name="Morin E."/>
            <person name="Andreopoulos B."/>
            <person name="Barry K.W."/>
            <person name="Bonito G."/>
            <person name="Buee M."/>
            <person name="Carver A."/>
            <person name="Chen C."/>
            <person name="Cichocki N."/>
            <person name="Clum A."/>
            <person name="Culley D."/>
            <person name="Crous P.W."/>
            <person name="Fauchery L."/>
            <person name="Girlanda M."/>
            <person name="Hayes R.D."/>
            <person name="Keri Z."/>
            <person name="LaButti K."/>
            <person name="Lipzen A."/>
            <person name="Lombard V."/>
            <person name="Magnuson J."/>
            <person name="Maillard F."/>
            <person name="Murat C."/>
            <person name="Nolan M."/>
            <person name="Ohm R.A."/>
            <person name="Pangilinan J."/>
            <person name="Pereira M.F."/>
            <person name="Perotto S."/>
            <person name="Peter M."/>
            <person name="Pfister S."/>
            <person name="Riley R."/>
            <person name="Sitrit Y."/>
            <person name="Stielow J.B."/>
            <person name="Szollosi G."/>
            <person name="Zifcakova L."/>
            <person name="Stursova M."/>
            <person name="Spatafora J.W."/>
            <person name="Tedersoo L."/>
            <person name="Vaario L.M."/>
            <person name="Yamada A."/>
            <person name="Yan M."/>
            <person name="Wang P."/>
            <person name="Xu J."/>
            <person name="Bruns T."/>
            <person name="Baldrian P."/>
            <person name="Vilgalys R."/>
            <person name="Dunand C."/>
            <person name="Henrissat B."/>
            <person name="Grigoriev I.V."/>
            <person name="Hibbett D."/>
            <person name="Nagy L.G."/>
            <person name="Martin F.M."/>
        </authorList>
    </citation>
    <scope>NUCLEOTIDE SEQUENCE</scope>
    <source>
        <strain evidence="1">P2</strain>
    </source>
</reference>
<comment type="caution">
    <text evidence="1">The sequence shown here is derived from an EMBL/GenBank/DDBJ whole genome shotgun (WGS) entry which is preliminary data.</text>
</comment>
<name>A0ACB6ZTX9_THEGA</name>
<protein>
    <submittedName>
        <fullName evidence="1">ClpP/crotonase</fullName>
    </submittedName>
</protein>
<sequence>MNSTVSVEISGPIATITFNRPDSLNAMTAEDYEAFANGLRNIDKNPTVAVTVWQATGKWFCAGTNVKARSDGSNNPTEMTVRSAFVPGVALTHLDTSRAISEHSKVLVAALNGPVMAFLGHFDFIYALPGAWFQVPFTFLGIIAEAGSSVSFVNRVGVAKANELLILGKRKTAQELLECGFYNEIFPETSVEEFHRSVNQRVTAELDGLVTEAVLKTKQLLRFGLKEKNDMDSVLLREGYAQAERFATGVPMERFTKIAQKEIRHKL</sequence>
<dbReference type="EMBL" id="MU117965">
    <property type="protein sequence ID" value="KAF9653044.1"/>
    <property type="molecule type" value="Genomic_DNA"/>
</dbReference>